<keyword evidence="2" id="KW-1185">Reference proteome</keyword>
<evidence type="ECO:0000313" key="1">
    <source>
        <dbReference type="EMBL" id="KAJ9112063.1"/>
    </source>
</evidence>
<accession>A0ACC2WKS1</accession>
<name>A0ACC2WKS1_9TREE</name>
<dbReference type="EMBL" id="JASBWU010000027">
    <property type="protein sequence ID" value="KAJ9112063.1"/>
    <property type="molecule type" value="Genomic_DNA"/>
</dbReference>
<comment type="caution">
    <text evidence="1">The sequence shown here is derived from an EMBL/GenBank/DDBJ whole genome shotgun (WGS) entry which is preliminary data.</text>
</comment>
<protein>
    <submittedName>
        <fullName evidence="1">Uncharacterized protein</fullName>
    </submittedName>
</protein>
<reference evidence="1" key="1">
    <citation type="submission" date="2023-04" db="EMBL/GenBank/DDBJ databases">
        <title>Draft Genome sequencing of Naganishia species isolated from polar environments using Oxford Nanopore Technology.</title>
        <authorList>
            <person name="Leo P."/>
            <person name="Venkateswaran K."/>
        </authorList>
    </citation>
    <scope>NUCLEOTIDE SEQUENCE</scope>
    <source>
        <strain evidence="1">MNA-CCFEE 5425</strain>
    </source>
</reference>
<evidence type="ECO:0000313" key="2">
    <source>
        <dbReference type="Proteomes" id="UP001243375"/>
    </source>
</evidence>
<dbReference type="Proteomes" id="UP001243375">
    <property type="component" value="Unassembled WGS sequence"/>
</dbReference>
<gene>
    <name evidence="1" type="ORF">QFC22_006357</name>
</gene>
<proteinExistence type="predicted"/>
<sequence>MALMTFQRAFGLFPRIVGKGDAAKRLATLIQKHRHADPAAYGDLEISQQVDALIIIDRAVDWITPMCTQLTFQGLLDEYVGVKSSSIEVDPSLLSATASDPPAAAAASTTTTTFTRTPTTTPKPRKHILSGSQDRVFHAIQDLNFASVGARLSKIARRLELDYEARKGLKNVREMRDFVGRLGGLQSEHQALRLYTGLSEILMPITRSEEFSKMLEIQQNVIAGFNLSSQLDAIEALMNQEVPAMLVLRAVVLLHLAQGGIRQKMLENFKKEFLQASSRSQASFGRCVSMKPAVLATSVTAHNNTSTAATTGERDDTTDSVAPDTLPRAHAIVGWRGFEETVRATPGATFDDVQRHEHGGASTHHILTGSTLLQQFGLADPCELKSQ</sequence>
<organism evidence="1 2">
    <name type="scientific">Naganishia vaughanmartiniae</name>
    <dbReference type="NCBI Taxonomy" id="1424756"/>
    <lineage>
        <taxon>Eukaryota</taxon>
        <taxon>Fungi</taxon>
        <taxon>Dikarya</taxon>
        <taxon>Basidiomycota</taxon>
        <taxon>Agaricomycotina</taxon>
        <taxon>Tremellomycetes</taxon>
        <taxon>Filobasidiales</taxon>
        <taxon>Filobasidiaceae</taxon>
        <taxon>Naganishia</taxon>
    </lineage>
</organism>